<sequence length="289" mass="31729">MRTAVLGMGLLGSEIALRLKRQGREVLCWNRGQKGAEAARRRGLMLVDRPELAITGSDVTFLLLSDAEAIRDTLFVGTEADQLHGRLIVQMGTISPRESRDIGAHLATLGAEYLEAPVLGSLPEAREGNLILMAGGDPDLFEQCMPVFKDLSRDPQRIGDLGQGAAMKLAMNQLIAGLTATFSLSLALVRQENIDVEQFMGLLRTSTLYAKTFDKKLDKYLSHDYRSANFTLKHLHKDVSLFRRVAQENGLDTRLTSAIESACIQAEELGCEALDYSALYEAICNPSTD</sequence>
<dbReference type="Gene3D" id="1.10.1040.10">
    <property type="entry name" value="N-(1-d-carboxylethyl)-l-norvaline Dehydrogenase, domain 2"/>
    <property type="match status" value="1"/>
</dbReference>
<dbReference type="EMBL" id="JBHUHX010000023">
    <property type="protein sequence ID" value="MFD2112272.1"/>
    <property type="molecule type" value="Genomic_DNA"/>
</dbReference>
<protein>
    <submittedName>
        <fullName evidence="5">NAD(P)-dependent oxidoreductase</fullName>
        <ecNumber evidence="5">1.1.-.-</ecNumber>
    </submittedName>
</protein>
<dbReference type="InterPro" id="IPR013328">
    <property type="entry name" value="6PGD_dom2"/>
</dbReference>
<dbReference type="RefSeq" id="WP_386026421.1">
    <property type="nucleotide sequence ID" value="NZ_JBHUHX010000023.1"/>
</dbReference>
<dbReference type="GO" id="GO:0016491">
    <property type="term" value="F:oxidoreductase activity"/>
    <property type="evidence" value="ECO:0007669"/>
    <property type="project" value="UniProtKB-KW"/>
</dbReference>
<dbReference type="PANTHER" id="PTHR43580:SF9">
    <property type="entry name" value="GLYOXYLATE_SUCCINIC SEMIALDEHYDE REDUCTASE 1"/>
    <property type="match status" value="1"/>
</dbReference>
<dbReference type="Pfam" id="PF03446">
    <property type="entry name" value="NAD_binding_2"/>
    <property type="match status" value="1"/>
</dbReference>
<reference evidence="6" key="1">
    <citation type="journal article" date="2019" name="Int. J. Syst. Evol. Microbiol.">
        <title>The Global Catalogue of Microorganisms (GCM) 10K type strain sequencing project: providing services to taxonomists for standard genome sequencing and annotation.</title>
        <authorList>
            <consortium name="The Broad Institute Genomics Platform"/>
            <consortium name="The Broad Institute Genome Sequencing Center for Infectious Disease"/>
            <person name="Wu L."/>
            <person name="Ma J."/>
        </authorList>
    </citation>
    <scope>NUCLEOTIDE SEQUENCE [LARGE SCALE GENOMIC DNA]</scope>
    <source>
        <strain evidence="6">KACC 12597</strain>
    </source>
</reference>
<keyword evidence="1 5" id="KW-0560">Oxidoreductase</keyword>
<evidence type="ECO:0000256" key="2">
    <source>
        <dbReference type="ARBA" id="ARBA00023027"/>
    </source>
</evidence>
<keyword evidence="2" id="KW-0520">NAD</keyword>
<dbReference type="EC" id="1.1.-.-" evidence="5"/>
<accession>A0ABW4Y7Z5</accession>
<dbReference type="InterPro" id="IPR015815">
    <property type="entry name" value="HIBADH-related"/>
</dbReference>
<dbReference type="Proteomes" id="UP001597337">
    <property type="component" value="Unassembled WGS sequence"/>
</dbReference>
<dbReference type="InterPro" id="IPR020592">
    <property type="entry name" value="Ribosomal_bS16_CS"/>
</dbReference>
<organism evidence="5 6">
    <name type="scientific">Thiorhodococcus fuscus</name>
    <dbReference type="NCBI Taxonomy" id="527200"/>
    <lineage>
        <taxon>Bacteria</taxon>
        <taxon>Pseudomonadati</taxon>
        <taxon>Pseudomonadota</taxon>
        <taxon>Gammaproteobacteria</taxon>
        <taxon>Chromatiales</taxon>
        <taxon>Chromatiaceae</taxon>
        <taxon>Thiorhodococcus</taxon>
    </lineage>
</organism>
<dbReference type="SUPFAM" id="SSF48179">
    <property type="entry name" value="6-phosphogluconate dehydrogenase C-terminal domain-like"/>
    <property type="match status" value="1"/>
</dbReference>
<dbReference type="InterPro" id="IPR006115">
    <property type="entry name" value="6PGDH_NADP-bd"/>
</dbReference>
<evidence type="ECO:0000313" key="6">
    <source>
        <dbReference type="Proteomes" id="UP001597337"/>
    </source>
</evidence>
<dbReference type="InterPro" id="IPR008927">
    <property type="entry name" value="6-PGluconate_DH-like_C_sf"/>
</dbReference>
<evidence type="ECO:0000259" key="3">
    <source>
        <dbReference type="Pfam" id="PF03446"/>
    </source>
</evidence>
<feature type="domain" description="6-phosphogluconate dehydrogenase NADP-binding" evidence="3">
    <location>
        <begin position="4"/>
        <end position="153"/>
    </location>
</feature>
<dbReference type="Gene3D" id="3.40.50.720">
    <property type="entry name" value="NAD(P)-binding Rossmann-like Domain"/>
    <property type="match status" value="1"/>
</dbReference>
<evidence type="ECO:0000313" key="5">
    <source>
        <dbReference type="EMBL" id="MFD2112272.1"/>
    </source>
</evidence>
<keyword evidence="6" id="KW-1185">Reference proteome</keyword>
<dbReference type="InterPro" id="IPR036291">
    <property type="entry name" value="NAD(P)-bd_dom_sf"/>
</dbReference>
<evidence type="ECO:0000259" key="4">
    <source>
        <dbReference type="Pfam" id="PF14833"/>
    </source>
</evidence>
<dbReference type="PROSITE" id="PS00732">
    <property type="entry name" value="RIBOSOMAL_S16"/>
    <property type="match status" value="1"/>
</dbReference>
<feature type="domain" description="3-hydroxyisobutyrate dehydrogenase-like NAD-binding" evidence="4">
    <location>
        <begin position="162"/>
        <end position="282"/>
    </location>
</feature>
<dbReference type="InterPro" id="IPR051265">
    <property type="entry name" value="HIBADH-related_NP60_sf"/>
</dbReference>
<gene>
    <name evidence="5" type="ORF">ACFSJC_10520</name>
</gene>
<evidence type="ECO:0000256" key="1">
    <source>
        <dbReference type="ARBA" id="ARBA00023002"/>
    </source>
</evidence>
<proteinExistence type="predicted"/>
<dbReference type="Pfam" id="PF14833">
    <property type="entry name" value="NAD_binding_11"/>
    <property type="match status" value="1"/>
</dbReference>
<name>A0ABW4Y7Z5_9GAMM</name>
<comment type="caution">
    <text evidence="5">The sequence shown here is derived from an EMBL/GenBank/DDBJ whole genome shotgun (WGS) entry which is preliminary data.</text>
</comment>
<dbReference type="InterPro" id="IPR029154">
    <property type="entry name" value="HIBADH-like_NADP-bd"/>
</dbReference>
<dbReference type="SUPFAM" id="SSF51735">
    <property type="entry name" value="NAD(P)-binding Rossmann-fold domains"/>
    <property type="match status" value="1"/>
</dbReference>
<dbReference type="PANTHER" id="PTHR43580">
    <property type="entry name" value="OXIDOREDUCTASE GLYR1-RELATED"/>
    <property type="match status" value="1"/>
</dbReference>
<dbReference type="PIRSF" id="PIRSF000103">
    <property type="entry name" value="HIBADH"/>
    <property type="match status" value="1"/>
</dbReference>